<dbReference type="Gene3D" id="3.40.50.300">
    <property type="entry name" value="P-loop containing nucleotide triphosphate hydrolases"/>
    <property type="match status" value="1"/>
</dbReference>
<protein>
    <submittedName>
        <fullName evidence="1">Gamma-glutamyl kinase</fullName>
    </submittedName>
</protein>
<dbReference type="RefSeq" id="WP_377168704.1">
    <property type="nucleotide sequence ID" value="NZ_JBHTJC010000001.1"/>
</dbReference>
<organism evidence="1 2">
    <name type="scientific">Roseovarius aquimarinus</name>
    <dbReference type="NCBI Taxonomy" id="1229156"/>
    <lineage>
        <taxon>Bacteria</taxon>
        <taxon>Pseudomonadati</taxon>
        <taxon>Pseudomonadota</taxon>
        <taxon>Alphaproteobacteria</taxon>
        <taxon>Rhodobacterales</taxon>
        <taxon>Roseobacteraceae</taxon>
        <taxon>Roseovarius</taxon>
    </lineage>
</organism>
<keyword evidence="1" id="KW-0418">Kinase</keyword>
<name>A0ABW7I415_9RHOB</name>
<dbReference type="SUPFAM" id="SSF52540">
    <property type="entry name" value="P-loop containing nucleoside triphosphate hydrolases"/>
    <property type="match status" value="1"/>
</dbReference>
<dbReference type="Proteomes" id="UP001607157">
    <property type="component" value="Unassembled WGS sequence"/>
</dbReference>
<keyword evidence="1" id="KW-0808">Transferase</keyword>
<dbReference type="EMBL" id="JBIHMM010000001">
    <property type="protein sequence ID" value="MFH0252917.1"/>
    <property type="molecule type" value="Genomic_DNA"/>
</dbReference>
<sequence>MLVFSKQKLVFLSVPKTGTTAWQAALAEHASMIVSDPPELKHAPIFRYNRFFRPALEKFIGEDLHVIAVMREPIDWLGSWYRYRQRPFLSGKPVSTEDMSFDAFVRDYVAGAQPRHANVGSQSKFLEPQKNGTAATHVFRYEDQPALADYLEARLGFRVETDRLNASPREPLALSPETEAVLRRKYAPDFRLYASIGPDGSYTPEPVPSPIN</sequence>
<evidence type="ECO:0000313" key="1">
    <source>
        <dbReference type="EMBL" id="MFH0252917.1"/>
    </source>
</evidence>
<proteinExistence type="predicted"/>
<keyword evidence="2" id="KW-1185">Reference proteome</keyword>
<gene>
    <name evidence="1" type="ORF">ACGRVM_03370</name>
</gene>
<reference evidence="1 2" key="1">
    <citation type="submission" date="2024-10" db="EMBL/GenBank/DDBJ databases">
        <authorList>
            <person name="Yang X.-N."/>
        </authorList>
    </citation>
    <scope>NUCLEOTIDE SEQUENCE [LARGE SCALE GENOMIC DNA]</scope>
    <source>
        <strain evidence="1 2">CAU 1059</strain>
    </source>
</reference>
<dbReference type="GO" id="GO:0016301">
    <property type="term" value="F:kinase activity"/>
    <property type="evidence" value="ECO:0007669"/>
    <property type="project" value="UniProtKB-KW"/>
</dbReference>
<evidence type="ECO:0000313" key="2">
    <source>
        <dbReference type="Proteomes" id="UP001607157"/>
    </source>
</evidence>
<comment type="caution">
    <text evidence="1">The sequence shown here is derived from an EMBL/GenBank/DDBJ whole genome shotgun (WGS) entry which is preliminary data.</text>
</comment>
<accession>A0ABW7I415</accession>
<dbReference type="InterPro" id="IPR027417">
    <property type="entry name" value="P-loop_NTPase"/>
</dbReference>